<dbReference type="PANTHER" id="PTHR43363">
    <property type="entry name" value="HYPOXANTHINE PHOSPHORIBOSYLTRANSFERASE"/>
    <property type="match status" value="1"/>
</dbReference>
<keyword evidence="2 4" id="KW-0808">Transferase</keyword>
<evidence type="ECO:0000313" key="4">
    <source>
        <dbReference type="EMBL" id="HGT83424.1"/>
    </source>
</evidence>
<dbReference type="Gene3D" id="3.40.50.2020">
    <property type="match status" value="1"/>
</dbReference>
<dbReference type="CDD" id="cd06223">
    <property type="entry name" value="PRTases_typeI"/>
    <property type="match status" value="1"/>
</dbReference>
<dbReference type="SUPFAM" id="SSF53271">
    <property type="entry name" value="PRTase-like"/>
    <property type="match status" value="1"/>
</dbReference>
<dbReference type="AlphaFoldDB" id="A0A7J3M564"/>
<dbReference type="Pfam" id="PF00156">
    <property type="entry name" value="Pribosyltran"/>
    <property type="match status" value="1"/>
</dbReference>
<reference evidence="4" key="1">
    <citation type="journal article" date="2020" name="mSystems">
        <title>Genome- and Community-Level Interaction Insights into Carbon Utilization and Element Cycling Functions of Hydrothermarchaeota in Hydrothermal Sediment.</title>
        <authorList>
            <person name="Zhou Z."/>
            <person name="Liu Y."/>
            <person name="Xu W."/>
            <person name="Pan J."/>
            <person name="Luo Z.H."/>
            <person name="Li M."/>
        </authorList>
    </citation>
    <scope>NUCLEOTIDE SEQUENCE [LARGE SCALE GENOMIC DNA]</scope>
    <source>
        <strain evidence="4">SpSt-587</strain>
    </source>
</reference>
<feature type="domain" description="Phosphoribosyltransferase" evidence="3">
    <location>
        <begin position="63"/>
        <end position="128"/>
    </location>
</feature>
<dbReference type="InterPro" id="IPR000836">
    <property type="entry name" value="PRTase_dom"/>
</dbReference>
<dbReference type="PANTHER" id="PTHR43363:SF2">
    <property type="entry name" value="PHOSPHORIBOSYLTRANSFERASE"/>
    <property type="match status" value="1"/>
</dbReference>
<gene>
    <name evidence="4" type="ORF">ENT52_06840</name>
</gene>
<sequence length="200" mass="23121">MKFVAVNWEYVERLCRKVAMQVLEDDFKPDKIVALAKGGWFVSMVLSDYLGVGIVNLDLKEGREVKVKKALIVDDFINTGKTMRSALERVKGEVKTCALLMFQNSRFFPDYLAEFVSDDVWVVFPWNFVEDISPLILSALEKSESDIWGIRESLSSLGVDYINLEIAHPGKMEEVLSILEKRKMIERFEEQGKVYWRLKK</sequence>
<evidence type="ECO:0000256" key="2">
    <source>
        <dbReference type="ARBA" id="ARBA00022679"/>
    </source>
</evidence>
<accession>A0A7J3M564</accession>
<name>A0A7J3M564_ARCFL</name>
<keyword evidence="1 4" id="KW-0328">Glycosyltransferase</keyword>
<proteinExistence type="predicted"/>
<protein>
    <submittedName>
        <fullName evidence="4">Phosphoribosyltransferase</fullName>
    </submittedName>
</protein>
<dbReference type="EMBL" id="DSYZ01000127">
    <property type="protein sequence ID" value="HGT83424.1"/>
    <property type="molecule type" value="Genomic_DNA"/>
</dbReference>
<dbReference type="InterPro" id="IPR029057">
    <property type="entry name" value="PRTase-like"/>
</dbReference>
<evidence type="ECO:0000259" key="3">
    <source>
        <dbReference type="Pfam" id="PF00156"/>
    </source>
</evidence>
<organism evidence="4">
    <name type="scientific">Archaeoglobus fulgidus</name>
    <dbReference type="NCBI Taxonomy" id="2234"/>
    <lineage>
        <taxon>Archaea</taxon>
        <taxon>Methanobacteriati</taxon>
        <taxon>Methanobacteriota</taxon>
        <taxon>Archaeoglobi</taxon>
        <taxon>Archaeoglobales</taxon>
        <taxon>Archaeoglobaceae</taxon>
        <taxon>Archaeoglobus</taxon>
    </lineage>
</organism>
<comment type="caution">
    <text evidence="4">The sequence shown here is derived from an EMBL/GenBank/DDBJ whole genome shotgun (WGS) entry which is preliminary data.</text>
</comment>
<evidence type="ECO:0000256" key="1">
    <source>
        <dbReference type="ARBA" id="ARBA00022676"/>
    </source>
</evidence>
<dbReference type="GO" id="GO:0016757">
    <property type="term" value="F:glycosyltransferase activity"/>
    <property type="evidence" value="ECO:0007669"/>
    <property type="project" value="UniProtKB-KW"/>
</dbReference>